<evidence type="ECO:0000313" key="2">
    <source>
        <dbReference type="Proteomes" id="UP000265566"/>
    </source>
</evidence>
<dbReference type="Gramene" id="rna2333">
    <property type="protein sequence ID" value="RHN78695.1"/>
    <property type="gene ID" value="gene2333"/>
</dbReference>
<sequence>MRSLPTDPFSLQQLLSHSHCRFTINNCFLPTISLFLGWSID</sequence>
<proteinExistence type="predicted"/>
<reference evidence="2" key="1">
    <citation type="journal article" date="2018" name="Nat. Plants">
        <title>Whole-genome landscape of Medicago truncatula symbiotic genes.</title>
        <authorList>
            <person name="Pecrix Y."/>
            <person name="Staton S.E."/>
            <person name="Sallet E."/>
            <person name="Lelandais-Briere C."/>
            <person name="Moreau S."/>
            <person name="Carrere S."/>
            <person name="Blein T."/>
            <person name="Jardinaud M.F."/>
            <person name="Latrasse D."/>
            <person name="Zouine M."/>
            <person name="Zahm M."/>
            <person name="Kreplak J."/>
            <person name="Mayjonade B."/>
            <person name="Satge C."/>
            <person name="Perez M."/>
            <person name="Cauet S."/>
            <person name="Marande W."/>
            <person name="Chantry-Darmon C."/>
            <person name="Lopez-Roques C."/>
            <person name="Bouchez O."/>
            <person name="Berard A."/>
            <person name="Debelle F."/>
            <person name="Munos S."/>
            <person name="Bendahmane A."/>
            <person name="Berges H."/>
            <person name="Niebel A."/>
            <person name="Buitink J."/>
            <person name="Frugier F."/>
            <person name="Benhamed M."/>
            <person name="Crespi M."/>
            <person name="Gouzy J."/>
            <person name="Gamas P."/>
        </authorList>
    </citation>
    <scope>NUCLEOTIDE SEQUENCE [LARGE SCALE GENOMIC DNA]</scope>
    <source>
        <strain evidence="2">cv. Jemalong A17</strain>
    </source>
</reference>
<protein>
    <submittedName>
        <fullName evidence="1">Uncharacterized protein</fullName>
    </submittedName>
</protein>
<organism evidence="1 2">
    <name type="scientific">Medicago truncatula</name>
    <name type="common">Barrel medic</name>
    <name type="synonym">Medicago tribuloides</name>
    <dbReference type="NCBI Taxonomy" id="3880"/>
    <lineage>
        <taxon>Eukaryota</taxon>
        <taxon>Viridiplantae</taxon>
        <taxon>Streptophyta</taxon>
        <taxon>Embryophyta</taxon>
        <taxon>Tracheophyta</taxon>
        <taxon>Spermatophyta</taxon>
        <taxon>Magnoliopsida</taxon>
        <taxon>eudicotyledons</taxon>
        <taxon>Gunneridae</taxon>
        <taxon>Pentapetalae</taxon>
        <taxon>rosids</taxon>
        <taxon>fabids</taxon>
        <taxon>Fabales</taxon>
        <taxon>Fabaceae</taxon>
        <taxon>Papilionoideae</taxon>
        <taxon>50 kb inversion clade</taxon>
        <taxon>NPAAA clade</taxon>
        <taxon>Hologalegina</taxon>
        <taxon>IRL clade</taxon>
        <taxon>Trifolieae</taxon>
        <taxon>Medicago</taxon>
    </lineage>
</organism>
<evidence type="ECO:0000313" key="1">
    <source>
        <dbReference type="EMBL" id="RHN78695.1"/>
    </source>
</evidence>
<gene>
    <name evidence="1" type="ORF">MtrunA17_Chr1g0168731</name>
</gene>
<dbReference type="AlphaFoldDB" id="A0A396JR35"/>
<dbReference type="EMBL" id="PSQE01000001">
    <property type="protein sequence ID" value="RHN78695.1"/>
    <property type="molecule type" value="Genomic_DNA"/>
</dbReference>
<comment type="caution">
    <text evidence="1">The sequence shown here is derived from an EMBL/GenBank/DDBJ whole genome shotgun (WGS) entry which is preliminary data.</text>
</comment>
<name>A0A396JR35_MEDTR</name>
<accession>A0A396JR35</accession>
<dbReference type="Proteomes" id="UP000265566">
    <property type="component" value="Chromosome 1"/>
</dbReference>